<organism evidence="1 2">
    <name type="scientific">Methylobacterium pseudosasicola</name>
    <dbReference type="NCBI Taxonomy" id="582667"/>
    <lineage>
        <taxon>Bacteria</taxon>
        <taxon>Pseudomonadati</taxon>
        <taxon>Pseudomonadota</taxon>
        <taxon>Alphaproteobacteria</taxon>
        <taxon>Hyphomicrobiales</taxon>
        <taxon>Methylobacteriaceae</taxon>
        <taxon>Methylobacterium</taxon>
    </lineage>
</organism>
<proteinExistence type="predicted"/>
<reference evidence="2" key="1">
    <citation type="submission" date="2016-10" db="EMBL/GenBank/DDBJ databases">
        <authorList>
            <person name="Varghese N."/>
            <person name="Submissions S."/>
        </authorList>
    </citation>
    <scope>NUCLEOTIDE SEQUENCE [LARGE SCALE GENOMIC DNA]</scope>
    <source>
        <strain evidence="2">BL36</strain>
    </source>
</reference>
<dbReference type="EMBL" id="FOTK01000029">
    <property type="protein sequence ID" value="SFM37739.1"/>
    <property type="molecule type" value="Genomic_DNA"/>
</dbReference>
<dbReference type="RefSeq" id="WP_092044428.1">
    <property type="nucleotide sequence ID" value="NZ_FOTK01000029.1"/>
</dbReference>
<evidence type="ECO:0000313" key="1">
    <source>
        <dbReference type="EMBL" id="SFM37739.1"/>
    </source>
</evidence>
<keyword evidence="2" id="KW-1185">Reference proteome</keyword>
<evidence type="ECO:0000313" key="2">
    <source>
        <dbReference type="Proteomes" id="UP000199048"/>
    </source>
</evidence>
<accession>A0A1I4QCG7</accession>
<dbReference type="STRING" id="582667.SAMN05192568_102939"/>
<protein>
    <submittedName>
        <fullName evidence="1">Uncharacterized protein</fullName>
    </submittedName>
</protein>
<dbReference type="AlphaFoldDB" id="A0A1I4QCG7"/>
<dbReference type="Proteomes" id="UP000199048">
    <property type="component" value="Unassembled WGS sequence"/>
</dbReference>
<name>A0A1I4QCG7_9HYPH</name>
<dbReference type="OrthoDB" id="7998199at2"/>
<gene>
    <name evidence="1" type="ORF">SAMN05192568_102939</name>
</gene>
<sequence length="73" mass="8286">METSDLKQHPPFRVVTFRDDQEVFSEDVETAVAARTRFASAIDLCRSRDAAHAHRVELRSGGETIETWPQSRA</sequence>